<feature type="region of interest" description="Disordered" evidence="1">
    <location>
        <begin position="1"/>
        <end position="20"/>
    </location>
</feature>
<proteinExistence type="predicted"/>
<organism evidence="2 3">
    <name type="scientific">Prosthecochloris aestuarii (strain DSM 271 / SK 413)</name>
    <dbReference type="NCBI Taxonomy" id="290512"/>
    <lineage>
        <taxon>Bacteria</taxon>
        <taxon>Pseudomonadati</taxon>
        <taxon>Chlorobiota</taxon>
        <taxon>Chlorobiia</taxon>
        <taxon>Chlorobiales</taxon>
        <taxon>Chlorobiaceae</taxon>
        <taxon>Prosthecochloris</taxon>
    </lineage>
</organism>
<dbReference type="AlphaFoldDB" id="B4S356"/>
<dbReference type="PANTHER" id="PTHR34070:SF1">
    <property type="entry name" value="DNA ALKYLATION REPAIR PROTEIN"/>
    <property type="match status" value="1"/>
</dbReference>
<evidence type="ECO:0000256" key="1">
    <source>
        <dbReference type="SAM" id="MobiDB-lite"/>
    </source>
</evidence>
<dbReference type="CDD" id="cd06561">
    <property type="entry name" value="AlkD_like"/>
    <property type="match status" value="1"/>
</dbReference>
<sequence>MTHLDIQHRLRENADPEKAEHAQRFFKTGKGEYGEGDRFLGIRVPVLRRYVREFQHLALEETAEILQSPYHEERLFALLLLVRKYQKGDRAQQEAVFRLYLKNLQQINNWDLVDSSAPSIVGAWLEERDKTLLYQLAESPNLWERRIAIISTFHLIRNNKFDDALAIARLLIADRQDLIHKAVGWMLREIGKRNIAIEKAFLDRHALTMPRTMLRYAIERFEEDERKRYLERKQ</sequence>
<dbReference type="RefSeq" id="WP_012504687.1">
    <property type="nucleotide sequence ID" value="NC_011059.1"/>
</dbReference>
<dbReference type="eggNOG" id="COG4912">
    <property type="taxonomic scope" value="Bacteria"/>
</dbReference>
<gene>
    <name evidence="2" type="ordered locus">Paes_0090</name>
</gene>
<dbReference type="PANTHER" id="PTHR34070">
    <property type="entry name" value="ARMADILLO-TYPE FOLD"/>
    <property type="match status" value="1"/>
</dbReference>
<accession>B4S356</accession>
<dbReference type="KEGG" id="paa:Paes_0090"/>
<reference evidence="2" key="1">
    <citation type="submission" date="2008-06" db="EMBL/GenBank/DDBJ databases">
        <title>Complete sequence of chromosome of Prosthecochloris aestuarii DSM 271.</title>
        <authorList>
            <consortium name="US DOE Joint Genome Institute"/>
            <person name="Lucas S."/>
            <person name="Copeland A."/>
            <person name="Lapidus A."/>
            <person name="Glavina del Rio T."/>
            <person name="Dalin E."/>
            <person name="Tice H."/>
            <person name="Bruce D."/>
            <person name="Goodwin L."/>
            <person name="Pitluck S."/>
            <person name="Schmutz J."/>
            <person name="Larimer F."/>
            <person name="Land M."/>
            <person name="Hauser L."/>
            <person name="Kyrpides N."/>
            <person name="Anderson I."/>
            <person name="Liu Z."/>
            <person name="Li T."/>
            <person name="Zhao F."/>
            <person name="Overmann J."/>
            <person name="Bryant D.A."/>
            <person name="Richardson P."/>
        </authorList>
    </citation>
    <scope>NUCLEOTIDE SEQUENCE [LARGE SCALE GENOMIC DNA]</scope>
    <source>
        <strain evidence="2">DSM 271</strain>
    </source>
</reference>
<dbReference type="Pfam" id="PF08713">
    <property type="entry name" value="DNA_alkylation"/>
    <property type="match status" value="1"/>
</dbReference>
<dbReference type="STRING" id="290512.Paes_0090"/>
<dbReference type="EMBL" id="CP001108">
    <property type="protein sequence ID" value="ACF45150.1"/>
    <property type="molecule type" value="Genomic_DNA"/>
</dbReference>
<dbReference type="Proteomes" id="UP000002725">
    <property type="component" value="Chromosome"/>
</dbReference>
<dbReference type="InterPro" id="IPR014825">
    <property type="entry name" value="DNA_alkylation"/>
</dbReference>
<dbReference type="Gene3D" id="1.25.10.90">
    <property type="match status" value="1"/>
</dbReference>
<dbReference type="SUPFAM" id="SSF48371">
    <property type="entry name" value="ARM repeat"/>
    <property type="match status" value="1"/>
</dbReference>
<dbReference type="InterPro" id="IPR016024">
    <property type="entry name" value="ARM-type_fold"/>
</dbReference>
<name>B4S356_PROA2</name>
<evidence type="ECO:0000313" key="3">
    <source>
        <dbReference type="Proteomes" id="UP000002725"/>
    </source>
</evidence>
<dbReference type="HOGENOM" id="CLU_079880_0_0_10"/>
<protein>
    <submittedName>
        <fullName evidence="2">DNA alkylation repair enzyme</fullName>
    </submittedName>
</protein>
<keyword evidence="3" id="KW-1185">Reference proteome</keyword>
<evidence type="ECO:0000313" key="2">
    <source>
        <dbReference type="EMBL" id="ACF45150.1"/>
    </source>
</evidence>